<comment type="similarity">
    <text evidence="3">Belongs to the cysteine synthase/cystathionine beta-synthase family.</text>
</comment>
<dbReference type="InterPro" id="IPR001926">
    <property type="entry name" value="TrpB-like_PALP"/>
</dbReference>
<evidence type="ECO:0000313" key="12">
    <source>
        <dbReference type="Proteomes" id="UP000335415"/>
    </source>
</evidence>
<gene>
    <name evidence="11" type="ORF">FJU30_08915</name>
</gene>
<evidence type="ECO:0000256" key="7">
    <source>
        <dbReference type="ARBA" id="ARBA00072081"/>
    </source>
</evidence>
<evidence type="ECO:0000256" key="5">
    <source>
        <dbReference type="ARBA" id="ARBA00022898"/>
    </source>
</evidence>
<comment type="catalytic activity">
    <reaction evidence="6">
        <text>O-acetyl-L-serine + hydrogen sulfide = L-cysteine + acetate</text>
        <dbReference type="Rhea" id="RHEA:14829"/>
        <dbReference type="ChEBI" id="CHEBI:29919"/>
        <dbReference type="ChEBI" id="CHEBI:30089"/>
        <dbReference type="ChEBI" id="CHEBI:35235"/>
        <dbReference type="ChEBI" id="CHEBI:58340"/>
        <dbReference type="EC" id="2.5.1.47"/>
    </reaction>
</comment>
<comment type="pathway">
    <text evidence="2">Amino-acid biosynthesis; L-cysteine biosynthesis; L-cysteine from L-serine: step 2/2.</text>
</comment>
<keyword evidence="5" id="KW-0663">Pyridoxal phosphate</keyword>
<evidence type="ECO:0000256" key="8">
    <source>
        <dbReference type="ARBA" id="ARBA00078257"/>
    </source>
</evidence>
<proteinExistence type="inferred from homology"/>
<sequence>MTVLDLVGNTPLLALTHLDEITPGVAVWGKAEFMNPSGSVKDRAAKAMMLEGIARGELTREKTLVDATSGNTGIAYAMLGAILNYNVRLFMPKNTSAERKRIIRSYGAEIVETDPLEGSDGAYLAVKALVESDSGAYFYPDQYNNRLNPLIHYTTTGQEIWRQTDRRVSHFVASVGTSGSFIGCSRRLKQENAAIKAFMVQPASPFHGIEGTKHMASSIKPGILDESLADGVIAVTTEEAYAMCRQLARREGLYVGVSSGANVAAALKLAATLPAGCSVVTLLCDTGARYVSDTFWDETS</sequence>
<evidence type="ECO:0000259" key="10">
    <source>
        <dbReference type="Pfam" id="PF00291"/>
    </source>
</evidence>
<feature type="domain" description="Tryptophan synthase beta chain-like PALP" evidence="10">
    <location>
        <begin position="4"/>
        <end position="285"/>
    </location>
</feature>
<dbReference type="GO" id="GO:0004124">
    <property type="term" value="F:cysteine synthase activity"/>
    <property type="evidence" value="ECO:0007669"/>
    <property type="project" value="UniProtKB-EC"/>
</dbReference>
<dbReference type="InterPro" id="IPR001216">
    <property type="entry name" value="P-phosphate_BS"/>
</dbReference>
<evidence type="ECO:0000256" key="1">
    <source>
        <dbReference type="ARBA" id="ARBA00001933"/>
    </source>
</evidence>
<dbReference type="Proteomes" id="UP000335415">
    <property type="component" value="Unassembled WGS sequence"/>
</dbReference>
<dbReference type="Pfam" id="PF00291">
    <property type="entry name" value="PALP"/>
    <property type="match status" value="1"/>
</dbReference>
<dbReference type="AlphaFoldDB" id="A0A5J5G340"/>
<keyword evidence="12" id="KW-1185">Reference proteome</keyword>
<comment type="cofactor">
    <cofactor evidence="1">
        <name>pyridoxal 5'-phosphate</name>
        <dbReference type="ChEBI" id="CHEBI:597326"/>
    </cofactor>
</comment>
<dbReference type="PANTHER" id="PTHR10314">
    <property type="entry name" value="CYSTATHIONINE BETA-SYNTHASE"/>
    <property type="match status" value="1"/>
</dbReference>
<evidence type="ECO:0000256" key="9">
    <source>
        <dbReference type="ARBA" id="ARBA00079153"/>
    </source>
</evidence>
<dbReference type="CDD" id="cd01561">
    <property type="entry name" value="CBS_like"/>
    <property type="match status" value="1"/>
</dbReference>
<dbReference type="InterPro" id="IPR050214">
    <property type="entry name" value="Cys_Synth/Cystath_Beta-Synth"/>
</dbReference>
<dbReference type="RefSeq" id="WP_150434598.1">
    <property type="nucleotide sequence ID" value="NZ_VYKJ01000003.1"/>
</dbReference>
<dbReference type="GO" id="GO:0006535">
    <property type="term" value="P:cysteine biosynthetic process from serine"/>
    <property type="evidence" value="ECO:0007669"/>
    <property type="project" value="InterPro"/>
</dbReference>
<evidence type="ECO:0000256" key="4">
    <source>
        <dbReference type="ARBA" id="ARBA00012681"/>
    </source>
</evidence>
<evidence type="ECO:0000256" key="3">
    <source>
        <dbReference type="ARBA" id="ARBA00007103"/>
    </source>
</evidence>
<dbReference type="FunFam" id="3.40.50.1100:FF:000003">
    <property type="entry name" value="Cystathionine beta-synthase"/>
    <property type="match status" value="1"/>
</dbReference>
<evidence type="ECO:0000256" key="6">
    <source>
        <dbReference type="ARBA" id="ARBA00047931"/>
    </source>
</evidence>
<dbReference type="EMBL" id="VYKJ01000003">
    <property type="protein sequence ID" value="KAA9001327.1"/>
    <property type="molecule type" value="Genomic_DNA"/>
</dbReference>
<dbReference type="InterPro" id="IPR036052">
    <property type="entry name" value="TrpB-like_PALP_sf"/>
</dbReference>
<organism evidence="11 12">
    <name type="scientific">Affinibrenneria salicis</name>
    <dbReference type="NCBI Taxonomy" id="2590031"/>
    <lineage>
        <taxon>Bacteria</taxon>
        <taxon>Pseudomonadati</taxon>
        <taxon>Pseudomonadota</taxon>
        <taxon>Gammaproteobacteria</taxon>
        <taxon>Enterobacterales</taxon>
        <taxon>Pectobacteriaceae</taxon>
        <taxon>Affinibrenneria</taxon>
    </lineage>
</organism>
<name>A0A5J5G340_9GAMM</name>
<dbReference type="PROSITE" id="PS00901">
    <property type="entry name" value="CYS_SYNTHASE"/>
    <property type="match status" value="1"/>
</dbReference>
<dbReference type="EC" id="2.5.1.47" evidence="4"/>
<evidence type="ECO:0000313" key="11">
    <source>
        <dbReference type="EMBL" id="KAA9001327.1"/>
    </source>
</evidence>
<dbReference type="SUPFAM" id="SSF53686">
    <property type="entry name" value="Tryptophan synthase beta subunit-like PLP-dependent enzymes"/>
    <property type="match status" value="1"/>
</dbReference>
<protein>
    <recommendedName>
        <fullName evidence="7">Cysteine synthase B</fullName>
        <ecNumber evidence="4">2.5.1.47</ecNumber>
    </recommendedName>
    <alternativeName>
        <fullName evidence="8">O-acetylserine (thiol)-lyase B</fullName>
    </alternativeName>
    <alternativeName>
        <fullName evidence="9">O-acetylserine sulfhydrylase B</fullName>
    </alternativeName>
</protein>
<reference evidence="11 12" key="1">
    <citation type="submission" date="2019-09" db="EMBL/GenBank/DDBJ databases">
        <authorList>
            <person name="Li Y."/>
        </authorList>
    </citation>
    <scope>NUCLEOTIDE SEQUENCE [LARGE SCALE GENOMIC DNA]</scope>
    <source>
        <strain evidence="11 12">L3-3HA</strain>
    </source>
</reference>
<comment type="caution">
    <text evidence="11">The sequence shown here is derived from an EMBL/GenBank/DDBJ whole genome shotgun (WGS) entry which is preliminary data.</text>
</comment>
<evidence type="ECO:0000256" key="2">
    <source>
        <dbReference type="ARBA" id="ARBA00004962"/>
    </source>
</evidence>
<dbReference type="Gene3D" id="3.40.50.1100">
    <property type="match status" value="2"/>
</dbReference>
<accession>A0A5J5G340</accession>
<dbReference type="OrthoDB" id="9805733at2"/>